<dbReference type="AlphaFoldDB" id="D2HLP4"/>
<dbReference type="InterPro" id="IPR002129">
    <property type="entry name" value="PyrdxlP-dep_de-COase"/>
</dbReference>
<gene>
    <name evidence="9" type="ORF">PANDA_012433</name>
</gene>
<dbReference type="GO" id="GO:0005737">
    <property type="term" value="C:cytoplasm"/>
    <property type="evidence" value="ECO:0007669"/>
    <property type="project" value="TreeGrafter"/>
</dbReference>
<evidence type="ECO:0008006" key="10">
    <source>
        <dbReference type="Google" id="ProtNLM"/>
    </source>
</evidence>
<keyword evidence="6 8" id="KW-0456">Lyase</keyword>
<dbReference type="Gene3D" id="3.90.1150.170">
    <property type="match status" value="1"/>
</dbReference>
<proteinExistence type="inferred from homology"/>
<feature type="non-terminal residue" evidence="9">
    <location>
        <position position="1"/>
    </location>
</feature>
<accession>D2HLP4</accession>
<dbReference type="SUPFAM" id="SSF53383">
    <property type="entry name" value="PLP-dependent transferases"/>
    <property type="match status" value="1"/>
</dbReference>
<organism evidence="9">
    <name type="scientific">Ailuropoda melanoleuca</name>
    <name type="common">Giant panda</name>
    <dbReference type="NCBI Taxonomy" id="9646"/>
    <lineage>
        <taxon>Eukaryota</taxon>
        <taxon>Metazoa</taxon>
        <taxon>Chordata</taxon>
        <taxon>Craniata</taxon>
        <taxon>Vertebrata</taxon>
        <taxon>Euteleostomi</taxon>
        <taxon>Mammalia</taxon>
        <taxon>Eutheria</taxon>
        <taxon>Laurasiatheria</taxon>
        <taxon>Carnivora</taxon>
        <taxon>Caniformia</taxon>
        <taxon>Ursidae</taxon>
        <taxon>Ailuropoda</taxon>
    </lineage>
</organism>
<dbReference type="Pfam" id="PF00282">
    <property type="entry name" value="Pyridoxal_deC"/>
    <property type="match status" value="1"/>
</dbReference>
<keyword evidence="4" id="KW-0210">Decarboxylase</keyword>
<evidence type="ECO:0000256" key="5">
    <source>
        <dbReference type="ARBA" id="ARBA00022898"/>
    </source>
</evidence>
<comment type="subunit">
    <text evidence="3">Homodimer.</text>
</comment>
<evidence type="ECO:0000256" key="2">
    <source>
        <dbReference type="ARBA" id="ARBA00009533"/>
    </source>
</evidence>
<dbReference type="Gene3D" id="3.40.640.10">
    <property type="entry name" value="Type I PLP-dependent aspartate aminotransferase-like (Major domain)"/>
    <property type="match status" value="1"/>
</dbReference>
<dbReference type="InterPro" id="IPR015421">
    <property type="entry name" value="PyrdxlP-dep_Trfase_major"/>
</dbReference>
<evidence type="ECO:0000256" key="6">
    <source>
        <dbReference type="ARBA" id="ARBA00023239"/>
    </source>
</evidence>
<dbReference type="GO" id="GO:0030170">
    <property type="term" value="F:pyridoxal phosphate binding"/>
    <property type="evidence" value="ECO:0007669"/>
    <property type="project" value="InterPro"/>
</dbReference>
<dbReference type="FunFam" id="3.40.640.10:FF:000016">
    <property type="entry name" value="Glutamate decarboxylase like 1"/>
    <property type="match status" value="1"/>
</dbReference>
<protein>
    <recommendedName>
        <fullName evidence="10">Cysteine sulfinic acid decarboxylase</fullName>
    </recommendedName>
</protein>
<dbReference type="InterPro" id="IPR021115">
    <property type="entry name" value="Pyridoxal-P_BS"/>
</dbReference>
<sequence length="581" mass="64548">HGLRAAEALPPARTTLRSLRRAPTCQARPPAVSPTARRLLQAPAHRANPVAAAALPGPRQVYKHQPGARHEQMCPVPVTPALLTDFVLMADSKPVFSLDGDPMAAEALLRDVFGIVVTEVIRKGTSASEKVCEWKEPEELKQLLDLELRSQGEASEQILARCREVIRYSVKTCHPHFFNQLFSGLDPHALAGRIVTESLNTSQYTYEIAPVFVLMEEEVLKKLRALVGWSSGDGVFCPGGSISNMYAVNLARYQRYPDCKQRGLRALPPLALFTSKECHYSIKKGAAFLGLGTDSVRVVKTDERGKMIPEDLERQISLAEAEGAVPFLVSATSGTTVLGAFDPLEAIADVCQRHGLWLHVDAAWGGSVLLSQTHRHLLDGIQRADSVAWNPHKLLTAGLQCSALLLRDTSNLLKRCHGSQASYLFQQDKFYDVALDTGDKVVQCGRRVDCLKLWLMWKAQGGQGLERRVDQAFALAWYLVEELKKREGFELVMEPEFVNVCFWFVPPSLRGKKESPDYGERLSKVAPVLKERMVKEGSMMIGYQPHGTRGNFFRMVVANPALTRADMDFLLNELERLGQDL</sequence>
<dbReference type="GO" id="GO:0019752">
    <property type="term" value="P:carboxylic acid metabolic process"/>
    <property type="evidence" value="ECO:0007669"/>
    <property type="project" value="InterPro"/>
</dbReference>
<comment type="similarity">
    <text evidence="2 8">Belongs to the group II decarboxylase family.</text>
</comment>
<feature type="non-terminal residue" evidence="9">
    <location>
        <position position="581"/>
    </location>
</feature>
<name>D2HLP4_AILME</name>
<dbReference type="GO" id="GO:0042412">
    <property type="term" value="P:taurine biosynthetic process"/>
    <property type="evidence" value="ECO:0007669"/>
    <property type="project" value="TreeGrafter"/>
</dbReference>
<evidence type="ECO:0000313" key="9">
    <source>
        <dbReference type="EMBL" id="EFB17406.1"/>
    </source>
</evidence>
<reference evidence="9" key="1">
    <citation type="journal article" date="2010" name="Nature">
        <title>The sequence and de novo assembly of the giant panda genome.</title>
        <authorList>
            <person name="Li R."/>
            <person name="Fan W."/>
            <person name="Tian G."/>
            <person name="Zhu H."/>
            <person name="He L."/>
            <person name="Cai J."/>
            <person name="Huang Q."/>
            <person name="Cai Q."/>
            <person name="Li B."/>
            <person name="Bai Y."/>
            <person name="Zhang Z."/>
            <person name="Zhang Y."/>
            <person name="Wang W."/>
            <person name="Li J."/>
            <person name="Wei F."/>
            <person name="Li H."/>
            <person name="Jian M."/>
            <person name="Li J."/>
            <person name="Zhang Z."/>
            <person name="Nielsen R."/>
            <person name="Li D."/>
            <person name="Gu W."/>
            <person name="Yang Z."/>
            <person name="Xuan Z."/>
            <person name="Ryder O.A."/>
            <person name="Leung F.C."/>
            <person name="Zhou Y."/>
            <person name="Cao J."/>
            <person name="Sun X."/>
            <person name="Fu Y."/>
            <person name="Fang X."/>
            <person name="Guo X."/>
            <person name="Wang B."/>
            <person name="Hou R."/>
            <person name="Shen F."/>
            <person name="Mu B."/>
            <person name="Ni P."/>
            <person name="Lin R."/>
            <person name="Qian W."/>
            <person name="Wang G."/>
            <person name="Yu C."/>
            <person name="Nie W."/>
            <person name="Wang J."/>
            <person name="Wu Z."/>
            <person name="Liang H."/>
            <person name="Min J."/>
            <person name="Wu Q."/>
            <person name="Cheng S."/>
            <person name="Ruan J."/>
            <person name="Wang M."/>
            <person name="Shi Z."/>
            <person name="Wen M."/>
            <person name="Liu B."/>
            <person name="Ren X."/>
            <person name="Zheng H."/>
            <person name="Dong D."/>
            <person name="Cook K."/>
            <person name="Shan G."/>
            <person name="Zhang H."/>
            <person name="Kosiol C."/>
            <person name="Xie X."/>
            <person name="Lu Z."/>
            <person name="Zheng H."/>
            <person name="Li Y."/>
            <person name="Steiner C.C."/>
            <person name="Lam T.T."/>
            <person name="Lin S."/>
            <person name="Zhang Q."/>
            <person name="Li G."/>
            <person name="Tian J."/>
            <person name="Gong T."/>
            <person name="Liu H."/>
            <person name="Zhang D."/>
            <person name="Fang L."/>
            <person name="Ye C."/>
            <person name="Zhang J."/>
            <person name="Hu W."/>
            <person name="Xu A."/>
            <person name="Ren Y."/>
            <person name="Zhang G."/>
            <person name="Bruford M.W."/>
            <person name="Li Q."/>
            <person name="Ma L."/>
            <person name="Guo Y."/>
            <person name="An N."/>
            <person name="Hu Y."/>
            <person name="Zheng Y."/>
            <person name="Shi Y."/>
            <person name="Li Z."/>
            <person name="Liu Q."/>
            <person name="Chen Y."/>
            <person name="Zhao J."/>
            <person name="Qu N."/>
            <person name="Zhao S."/>
            <person name="Tian F."/>
            <person name="Wang X."/>
            <person name="Wang H."/>
            <person name="Xu L."/>
            <person name="Liu X."/>
            <person name="Vinar T."/>
            <person name="Wang Y."/>
            <person name="Lam T.W."/>
            <person name="Yiu S.M."/>
            <person name="Liu S."/>
            <person name="Zhang H."/>
            <person name="Li D."/>
            <person name="Huang Y."/>
            <person name="Wang X."/>
            <person name="Yang G."/>
            <person name="Jiang Z."/>
            <person name="Wang J."/>
            <person name="Qin N."/>
            <person name="Li L."/>
            <person name="Li J."/>
            <person name="Bolund L."/>
            <person name="Kristiansen K."/>
            <person name="Wong G.K."/>
            <person name="Olson M."/>
            <person name="Zhang X."/>
            <person name="Li S."/>
            <person name="Yang H."/>
            <person name="Wang J."/>
            <person name="Wang J."/>
        </authorList>
    </citation>
    <scope>NUCLEOTIDE SEQUENCE [LARGE SCALE GENOMIC DNA]</scope>
</reference>
<dbReference type="InterPro" id="IPR015424">
    <property type="entry name" value="PyrdxlP-dep_Trfase"/>
</dbReference>
<dbReference type="InParanoid" id="D2HLP4"/>
<feature type="modified residue" description="N6-(pyridoxal phosphate)lysine" evidence="7">
    <location>
        <position position="393"/>
    </location>
</feature>
<dbReference type="GO" id="GO:0004782">
    <property type="term" value="F:sulfinoalanine decarboxylase activity"/>
    <property type="evidence" value="ECO:0007669"/>
    <property type="project" value="TreeGrafter"/>
</dbReference>
<evidence type="ECO:0000256" key="4">
    <source>
        <dbReference type="ARBA" id="ARBA00022793"/>
    </source>
</evidence>
<dbReference type="PANTHER" id="PTHR45677">
    <property type="entry name" value="GLUTAMATE DECARBOXYLASE-RELATED"/>
    <property type="match status" value="1"/>
</dbReference>
<dbReference type="PROSITE" id="PS00392">
    <property type="entry name" value="DDC_GAD_HDC_YDC"/>
    <property type="match status" value="1"/>
</dbReference>
<evidence type="ECO:0000256" key="8">
    <source>
        <dbReference type="RuleBase" id="RU000382"/>
    </source>
</evidence>
<comment type="cofactor">
    <cofactor evidence="1 7 8">
        <name>pyridoxal 5'-phosphate</name>
        <dbReference type="ChEBI" id="CHEBI:597326"/>
    </cofactor>
</comment>
<dbReference type="HOGENOM" id="CLU_011856_0_0_1"/>
<dbReference type="EMBL" id="GL193014">
    <property type="protein sequence ID" value="EFB17406.1"/>
    <property type="molecule type" value="Genomic_DNA"/>
</dbReference>
<evidence type="ECO:0000256" key="3">
    <source>
        <dbReference type="ARBA" id="ARBA00011738"/>
    </source>
</evidence>
<evidence type="ECO:0000256" key="7">
    <source>
        <dbReference type="PIRSR" id="PIRSR602129-50"/>
    </source>
</evidence>
<keyword evidence="5 7" id="KW-0663">Pyridoxal phosphate</keyword>
<dbReference type="PANTHER" id="PTHR45677:SF8">
    <property type="entry name" value="CYSTEINE SULFINIC ACID DECARBOXYLASE"/>
    <property type="match status" value="1"/>
</dbReference>
<dbReference type="CDD" id="cd06450">
    <property type="entry name" value="DOPA_deC_like"/>
    <property type="match status" value="1"/>
</dbReference>
<evidence type="ECO:0000256" key="1">
    <source>
        <dbReference type="ARBA" id="ARBA00001933"/>
    </source>
</evidence>